<dbReference type="EMBL" id="LCQD01000014">
    <property type="protein sequence ID" value="KKW11670.1"/>
    <property type="molecule type" value="Genomic_DNA"/>
</dbReference>
<feature type="transmembrane region" description="Helical" evidence="8">
    <location>
        <begin position="272"/>
        <end position="289"/>
    </location>
</feature>
<evidence type="ECO:0000256" key="4">
    <source>
        <dbReference type="ARBA" id="ARBA00022679"/>
    </source>
</evidence>
<dbReference type="InterPro" id="IPR038731">
    <property type="entry name" value="RgtA/B/C-like"/>
</dbReference>
<evidence type="ECO:0000313" key="11">
    <source>
        <dbReference type="Proteomes" id="UP000034588"/>
    </source>
</evidence>
<evidence type="ECO:0000256" key="8">
    <source>
        <dbReference type="SAM" id="Phobius"/>
    </source>
</evidence>
<keyword evidence="2" id="KW-1003">Cell membrane</keyword>
<keyword evidence="4" id="KW-0808">Transferase</keyword>
<feature type="transmembrane region" description="Helical" evidence="8">
    <location>
        <begin position="206"/>
        <end position="229"/>
    </location>
</feature>
<dbReference type="PANTHER" id="PTHR33908:SF11">
    <property type="entry name" value="MEMBRANE PROTEIN"/>
    <property type="match status" value="1"/>
</dbReference>
<sequence length="501" mass="57225">MALIKRRWTFVLLIVAGLVVLYAVTRLTNLTKLPIFTDEAIYIRWSQIGSRDANWRFISLVDGKQPLFTWIMMVFLRVIADPLLAGRLVSVLAGAMTTVGMWLTAQELFKSKKIAIAASLLYILIPFGLMYDRMALYDSLSGALSIWSLYLSILLVRRVHLDVALLLGMSLGLGMLNKTSGFLSLYMLPGTLLLFDWTKQNRFKRLLTWIGLAFVAAIISALMYSILRLSPLFAMIGQKDTVFIYSFKEWLGHPFNFLLGNLQGLFDWAIGYLSWPVFIATILTGLSLWKWPREKLLLLGWWFAPFFALAMTGRVLYPRFILFMTLPLMILAGAAVAWIWDRFARSVWRWVLLLLLFGGSLYTDYYIITNPLYAPIPYADAGQYIDDWPSGWGISEVNALLLAESQKGNVTVYTDGTFGLLPYAIEIYLVDKPTMTIRGLYPIPAEIPKEIEKEARDHPTYIVFNQVQKIPDWPLTFIAQYQKGKRGDMQLRLYRVVPPSL</sequence>
<dbReference type="Proteomes" id="UP000034588">
    <property type="component" value="Unassembled WGS sequence"/>
</dbReference>
<feature type="transmembrane region" description="Helical" evidence="8">
    <location>
        <begin position="296"/>
        <end position="314"/>
    </location>
</feature>
<keyword evidence="5 8" id="KW-0812">Transmembrane</keyword>
<evidence type="ECO:0000256" key="3">
    <source>
        <dbReference type="ARBA" id="ARBA00022676"/>
    </source>
</evidence>
<dbReference type="PANTHER" id="PTHR33908">
    <property type="entry name" value="MANNOSYLTRANSFERASE YKCB-RELATED"/>
    <property type="match status" value="1"/>
</dbReference>
<keyword evidence="6 8" id="KW-1133">Transmembrane helix</keyword>
<keyword evidence="3" id="KW-0328">Glycosyltransferase</keyword>
<proteinExistence type="predicted"/>
<dbReference type="GO" id="GO:0016763">
    <property type="term" value="F:pentosyltransferase activity"/>
    <property type="evidence" value="ECO:0007669"/>
    <property type="project" value="TreeGrafter"/>
</dbReference>
<dbReference type="GO" id="GO:0005886">
    <property type="term" value="C:plasma membrane"/>
    <property type="evidence" value="ECO:0007669"/>
    <property type="project" value="UniProtKB-SubCell"/>
</dbReference>
<reference evidence="10 11" key="1">
    <citation type="journal article" date="2015" name="Nature">
        <title>rRNA introns, odd ribosomes, and small enigmatic genomes across a large radiation of phyla.</title>
        <authorList>
            <person name="Brown C.T."/>
            <person name="Hug L.A."/>
            <person name="Thomas B.C."/>
            <person name="Sharon I."/>
            <person name="Castelle C.J."/>
            <person name="Singh A."/>
            <person name="Wilkins M.J."/>
            <person name="Williams K.H."/>
            <person name="Banfield J.F."/>
        </authorList>
    </citation>
    <scope>NUCLEOTIDE SEQUENCE [LARGE SCALE GENOMIC DNA]</scope>
</reference>
<evidence type="ECO:0000256" key="7">
    <source>
        <dbReference type="ARBA" id="ARBA00023136"/>
    </source>
</evidence>
<feature type="transmembrane region" description="Helical" evidence="8">
    <location>
        <begin position="163"/>
        <end position="186"/>
    </location>
</feature>
<keyword evidence="7 8" id="KW-0472">Membrane</keyword>
<evidence type="ECO:0000256" key="1">
    <source>
        <dbReference type="ARBA" id="ARBA00004651"/>
    </source>
</evidence>
<evidence type="ECO:0000259" key="9">
    <source>
        <dbReference type="Pfam" id="PF13231"/>
    </source>
</evidence>
<feature type="transmembrane region" description="Helical" evidence="8">
    <location>
        <begin position="347"/>
        <end position="368"/>
    </location>
</feature>
<dbReference type="GO" id="GO:0009103">
    <property type="term" value="P:lipopolysaccharide biosynthetic process"/>
    <property type="evidence" value="ECO:0007669"/>
    <property type="project" value="UniProtKB-ARBA"/>
</dbReference>
<dbReference type="Pfam" id="PF13231">
    <property type="entry name" value="PMT_2"/>
    <property type="match status" value="1"/>
</dbReference>
<dbReference type="AlphaFoldDB" id="A0A0G1VZD1"/>
<comment type="caution">
    <text evidence="10">The sequence shown here is derived from an EMBL/GenBank/DDBJ whole genome shotgun (WGS) entry which is preliminary data.</text>
</comment>
<dbReference type="InterPro" id="IPR050297">
    <property type="entry name" value="LipidA_mod_glycosyltrf_83"/>
</dbReference>
<accession>A0A0G1VZD1</accession>
<feature type="transmembrane region" description="Helical" evidence="8">
    <location>
        <begin position="320"/>
        <end position="340"/>
    </location>
</feature>
<evidence type="ECO:0000256" key="2">
    <source>
        <dbReference type="ARBA" id="ARBA00022475"/>
    </source>
</evidence>
<feature type="transmembrane region" description="Helical" evidence="8">
    <location>
        <begin position="7"/>
        <end position="24"/>
    </location>
</feature>
<evidence type="ECO:0000256" key="5">
    <source>
        <dbReference type="ARBA" id="ARBA00022692"/>
    </source>
</evidence>
<name>A0A0G1VZD1_9BACT</name>
<feature type="domain" description="Glycosyltransferase RgtA/B/C/D-like" evidence="9">
    <location>
        <begin position="66"/>
        <end position="221"/>
    </location>
</feature>
<gene>
    <name evidence="10" type="ORF">UY48_C0014G0007</name>
</gene>
<evidence type="ECO:0000313" key="10">
    <source>
        <dbReference type="EMBL" id="KKW11670.1"/>
    </source>
</evidence>
<organism evidence="10 11">
    <name type="scientific">Candidatus Gottesmanbacteria bacterium GW2011_GWB1_49_7</name>
    <dbReference type="NCBI Taxonomy" id="1618448"/>
    <lineage>
        <taxon>Bacteria</taxon>
        <taxon>Candidatus Gottesmaniibacteriota</taxon>
    </lineage>
</organism>
<protein>
    <recommendedName>
        <fullName evidence="9">Glycosyltransferase RgtA/B/C/D-like domain-containing protein</fullName>
    </recommendedName>
</protein>
<comment type="subcellular location">
    <subcellularLocation>
        <location evidence="1">Cell membrane</location>
        <topology evidence="1">Multi-pass membrane protein</topology>
    </subcellularLocation>
</comment>
<feature type="transmembrane region" description="Helical" evidence="8">
    <location>
        <begin position="114"/>
        <end position="131"/>
    </location>
</feature>
<evidence type="ECO:0000256" key="6">
    <source>
        <dbReference type="ARBA" id="ARBA00022989"/>
    </source>
</evidence>